<protein>
    <submittedName>
        <fullName evidence="2">Uncharacterized protein</fullName>
    </submittedName>
</protein>
<accession>A0A0V1FTX0</accession>
<evidence type="ECO:0000313" key="3">
    <source>
        <dbReference type="Proteomes" id="UP000054995"/>
    </source>
</evidence>
<dbReference type="Proteomes" id="UP000054995">
    <property type="component" value="Unassembled WGS sequence"/>
</dbReference>
<evidence type="ECO:0000256" key="1">
    <source>
        <dbReference type="SAM" id="MobiDB-lite"/>
    </source>
</evidence>
<sequence>MRNKGTEQTEVPIHKSQSDFQSQSRKLLIKWTISRQTIVAGQKIELMQKINFTNKIMHQI</sequence>
<feature type="compositionally biased region" description="Basic and acidic residues" evidence="1">
    <location>
        <begin position="1"/>
        <end position="17"/>
    </location>
</feature>
<dbReference type="EMBL" id="JYDT01000031">
    <property type="protein sequence ID" value="KRY89426.1"/>
    <property type="molecule type" value="Genomic_DNA"/>
</dbReference>
<keyword evidence="3" id="KW-1185">Reference proteome</keyword>
<reference evidence="2 3" key="1">
    <citation type="submission" date="2015-01" db="EMBL/GenBank/DDBJ databases">
        <title>Evolution of Trichinella species and genotypes.</title>
        <authorList>
            <person name="Korhonen P.K."/>
            <person name="Edoardo P."/>
            <person name="Giuseppe L.R."/>
            <person name="Gasser R.B."/>
        </authorList>
    </citation>
    <scope>NUCLEOTIDE SEQUENCE [LARGE SCALE GENOMIC DNA]</scope>
    <source>
        <strain evidence="2">ISS470</strain>
    </source>
</reference>
<gene>
    <name evidence="2" type="ORF">T4D_12590</name>
</gene>
<comment type="caution">
    <text evidence="2">The sequence shown here is derived from an EMBL/GenBank/DDBJ whole genome shotgun (WGS) entry which is preliminary data.</text>
</comment>
<feature type="region of interest" description="Disordered" evidence="1">
    <location>
        <begin position="1"/>
        <end position="21"/>
    </location>
</feature>
<dbReference type="AlphaFoldDB" id="A0A0V1FTX0"/>
<evidence type="ECO:0000313" key="2">
    <source>
        <dbReference type="EMBL" id="KRY89426.1"/>
    </source>
</evidence>
<name>A0A0V1FTX0_TRIPS</name>
<organism evidence="2 3">
    <name type="scientific">Trichinella pseudospiralis</name>
    <name type="common">Parasitic roundworm</name>
    <dbReference type="NCBI Taxonomy" id="6337"/>
    <lineage>
        <taxon>Eukaryota</taxon>
        <taxon>Metazoa</taxon>
        <taxon>Ecdysozoa</taxon>
        <taxon>Nematoda</taxon>
        <taxon>Enoplea</taxon>
        <taxon>Dorylaimia</taxon>
        <taxon>Trichinellida</taxon>
        <taxon>Trichinellidae</taxon>
        <taxon>Trichinella</taxon>
    </lineage>
</organism>
<proteinExistence type="predicted"/>